<evidence type="ECO:0000313" key="7">
    <source>
        <dbReference type="EMBL" id="JAN95631.1"/>
    </source>
</evidence>
<accession>A0A0P6K122</accession>
<feature type="domain" description="C2H2-type" evidence="6">
    <location>
        <begin position="209"/>
        <end position="233"/>
    </location>
</feature>
<sequence>KQKNRYACIECSVKCESPEELRNHRKIHQDPTWWKCNHCRNFLIRKHTKAQHPSEWKSFKCVHCKRRFPSAPMRDRHAHFHSLNHPCKCTECDQMYSSKKRLAKHFELFHNRNSHSFSMERFRCSSCPRMFVEKKYYDLHSRIYHENKPQRLKNLSEKIQDQLVEHIRQNHRGDPPLKNCICTTCHKDLKTVTLLRIHIMVVHMGISPFVCQHCSADFPSRHWLLKHMEKEHSEIALFKCPTCDDSFTTEARLIEHKDKHPYQVRYKCHCCSKMFQQKRNMLAHQNSLAHQCSRCQMRFKSKKNLSAHMAAHRTNNWHRCKFCSEAFQSLSVLVEHFRMRHPDESKMYKCPHCTRTYSSIEALLVHIQEYHWNDPPQETFSCSVCTKPFDKRRLLQYHILVAHLGQIPYACNHCGEWFRTKSHLKQHKTMFHERNLFDTNRCEFCGQTYDDAGPKDDVQ</sequence>
<dbReference type="PANTHER" id="PTHR24408:SF58">
    <property type="entry name" value="TRANSCRIPTION FACTOR (TFIIIA), PUTATIVE (AFU_ORTHOLOGUE AFUA_1G05150)-RELATED"/>
    <property type="match status" value="1"/>
</dbReference>
<dbReference type="GO" id="GO:0043565">
    <property type="term" value="F:sequence-specific DNA binding"/>
    <property type="evidence" value="ECO:0007669"/>
    <property type="project" value="TreeGrafter"/>
</dbReference>
<feature type="domain" description="C2H2-type" evidence="6">
    <location>
        <begin position="180"/>
        <end position="208"/>
    </location>
</feature>
<dbReference type="GO" id="GO:0000981">
    <property type="term" value="F:DNA-binding transcription factor activity, RNA polymerase II-specific"/>
    <property type="evidence" value="ECO:0007669"/>
    <property type="project" value="TreeGrafter"/>
</dbReference>
<dbReference type="Pfam" id="PF00096">
    <property type="entry name" value="zf-C2H2"/>
    <property type="match status" value="2"/>
</dbReference>
<feature type="domain" description="C2H2-type" evidence="6">
    <location>
        <begin position="266"/>
        <end position="295"/>
    </location>
</feature>
<keyword evidence="2" id="KW-0677">Repeat</keyword>
<feature type="non-terminal residue" evidence="7">
    <location>
        <position position="1"/>
    </location>
</feature>
<dbReference type="PROSITE" id="PS50157">
    <property type="entry name" value="ZINC_FINGER_C2H2_2"/>
    <property type="match status" value="11"/>
</dbReference>
<proteinExistence type="evidence at transcript level"/>
<feature type="non-terminal residue" evidence="7">
    <location>
        <position position="459"/>
    </location>
</feature>
<dbReference type="EMBL" id="GDUN01000288">
    <property type="protein sequence ID" value="JAN95631.1"/>
    <property type="molecule type" value="mRNA"/>
</dbReference>
<dbReference type="PANTHER" id="PTHR24408">
    <property type="entry name" value="ZINC FINGER PROTEIN"/>
    <property type="match status" value="1"/>
</dbReference>
<evidence type="ECO:0000259" key="6">
    <source>
        <dbReference type="PROSITE" id="PS50157"/>
    </source>
</evidence>
<feature type="domain" description="C2H2-type" evidence="6">
    <location>
        <begin position="87"/>
        <end position="115"/>
    </location>
</feature>
<evidence type="ECO:0000256" key="3">
    <source>
        <dbReference type="ARBA" id="ARBA00022771"/>
    </source>
</evidence>
<feature type="domain" description="C2H2-type" evidence="6">
    <location>
        <begin position="380"/>
        <end position="408"/>
    </location>
</feature>
<evidence type="ECO:0000256" key="5">
    <source>
        <dbReference type="PROSITE-ProRule" id="PRU00042"/>
    </source>
</evidence>
<protein>
    <recommendedName>
        <fullName evidence="6">C2H2-type domain-containing protein</fullName>
    </recommendedName>
</protein>
<evidence type="ECO:0000256" key="2">
    <source>
        <dbReference type="ARBA" id="ARBA00022737"/>
    </source>
</evidence>
<feature type="domain" description="C2H2-type" evidence="6">
    <location>
        <begin position="409"/>
        <end position="432"/>
    </location>
</feature>
<evidence type="ECO:0000256" key="1">
    <source>
        <dbReference type="ARBA" id="ARBA00022723"/>
    </source>
</evidence>
<dbReference type="AlphaFoldDB" id="A0A0P6K122"/>
<feature type="domain" description="C2H2-type" evidence="6">
    <location>
        <begin position="238"/>
        <end position="260"/>
    </location>
</feature>
<feature type="domain" description="C2H2-type" evidence="6">
    <location>
        <begin position="122"/>
        <end position="149"/>
    </location>
</feature>
<evidence type="ECO:0000256" key="4">
    <source>
        <dbReference type="ARBA" id="ARBA00022833"/>
    </source>
</evidence>
<name>A0A0P6K122_AEDAE</name>
<dbReference type="GO" id="GO:0008270">
    <property type="term" value="F:zinc ion binding"/>
    <property type="evidence" value="ECO:0007669"/>
    <property type="project" value="UniProtKB-KW"/>
</dbReference>
<dbReference type="SMART" id="SM00355">
    <property type="entry name" value="ZnF_C2H2"/>
    <property type="match status" value="14"/>
</dbReference>
<dbReference type="InterPro" id="IPR036236">
    <property type="entry name" value="Znf_C2H2_sf"/>
</dbReference>
<dbReference type="InterPro" id="IPR013087">
    <property type="entry name" value="Znf_C2H2_type"/>
</dbReference>
<feature type="domain" description="C2H2-type" evidence="6">
    <location>
        <begin position="59"/>
        <end position="86"/>
    </location>
</feature>
<keyword evidence="3 5" id="KW-0863">Zinc-finger</keyword>
<feature type="domain" description="C2H2-type" evidence="6">
    <location>
        <begin position="348"/>
        <end position="376"/>
    </location>
</feature>
<dbReference type="PROSITE" id="PS00028">
    <property type="entry name" value="ZINC_FINGER_C2H2_1"/>
    <property type="match status" value="12"/>
</dbReference>
<dbReference type="VEuPathDB" id="VectorBase:AAEL023695"/>
<dbReference type="Gene3D" id="3.30.160.60">
    <property type="entry name" value="Classic Zinc Finger"/>
    <property type="match status" value="6"/>
</dbReference>
<feature type="domain" description="C2H2-type" evidence="6">
    <location>
        <begin position="318"/>
        <end position="346"/>
    </location>
</feature>
<keyword evidence="4" id="KW-0862">Zinc</keyword>
<organism evidence="7">
    <name type="scientific">Aedes aegypti</name>
    <name type="common">Yellowfever mosquito</name>
    <name type="synonym">Culex aegypti</name>
    <dbReference type="NCBI Taxonomy" id="7159"/>
    <lineage>
        <taxon>Eukaryota</taxon>
        <taxon>Metazoa</taxon>
        <taxon>Ecdysozoa</taxon>
        <taxon>Arthropoda</taxon>
        <taxon>Hexapoda</taxon>
        <taxon>Insecta</taxon>
        <taxon>Pterygota</taxon>
        <taxon>Neoptera</taxon>
        <taxon>Endopterygota</taxon>
        <taxon>Diptera</taxon>
        <taxon>Nematocera</taxon>
        <taxon>Culicoidea</taxon>
        <taxon>Culicidae</taxon>
        <taxon>Culicinae</taxon>
        <taxon>Aedini</taxon>
        <taxon>Aedes</taxon>
        <taxon>Stegomyia</taxon>
    </lineage>
</organism>
<dbReference type="Pfam" id="PF13894">
    <property type="entry name" value="zf-C2H2_4"/>
    <property type="match status" value="1"/>
</dbReference>
<reference evidence="7" key="1">
    <citation type="journal article" date="2016" name="PLoS ONE">
        <title>A Deep Insight into the Sialome of Male and Female Aedes aegypti Mosquitoes.</title>
        <authorList>
            <person name="Ribeiro J.M."/>
            <person name="Martin-Martin I."/>
            <person name="Arca B."/>
            <person name="Calvo E."/>
        </authorList>
    </citation>
    <scope>NUCLEOTIDE SEQUENCE</scope>
    <source>
        <strain evidence="7">Liverpool</strain>
        <tissue evidence="7">Salivary glands</tissue>
    </source>
</reference>
<keyword evidence="1" id="KW-0479">Metal-binding</keyword>
<dbReference type="FunFam" id="3.30.160.60:FF:000446">
    <property type="entry name" value="Zinc finger protein"/>
    <property type="match status" value="1"/>
</dbReference>
<dbReference type="GO" id="GO:0005634">
    <property type="term" value="C:nucleus"/>
    <property type="evidence" value="ECO:0007669"/>
    <property type="project" value="TreeGrafter"/>
</dbReference>
<dbReference type="SUPFAM" id="SSF57667">
    <property type="entry name" value="beta-beta-alpha zinc fingers"/>
    <property type="match status" value="5"/>
</dbReference>